<reference evidence="2" key="1">
    <citation type="journal article" date="2014" name="Genome Announc.">
        <title>Draft genome sequences of the altered schaedler flora, a defined bacterial community from gnotobiotic mice.</title>
        <authorList>
            <person name="Wannemuehler M.J."/>
            <person name="Overstreet A.M."/>
            <person name="Ward D.V."/>
            <person name="Phillips G.J."/>
        </authorList>
    </citation>
    <scope>NUCLEOTIDE SEQUENCE</scope>
    <source>
        <strain evidence="2">ASF457</strain>
    </source>
</reference>
<dbReference type="Pfam" id="PF17201">
    <property type="entry name" value="Cache_3-Cache_2"/>
    <property type="match status" value="1"/>
</dbReference>
<dbReference type="PANTHER" id="PTHR32089:SF112">
    <property type="entry name" value="LYSOZYME-LIKE PROTEIN-RELATED"/>
    <property type="match status" value="1"/>
</dbReference>
<organism evidence="2 3">
    <name type="scientific">Mucispirillum schaedleri ASF457</name>
    <dbReference type="NCBI Taxonomy" id="1379858"/>
    <lineage>
        <taxon>Bacteria</taxon>
        <taxon>Pseudomonadati</taxon>
        <taxon>Deferribacterota</taxon>
        <taxon>Deferribacteres</taxon>
        <taxon>Deferribacterales</taxon>
        <taxon>Mucispirillaceae</taxon>
        <taxon>Mucispirillum</taxon>
    </lineage>
</organism>
<name>V2QEP7_9BACT</name>
<dbReference type="Proteomes" id="UP000017429">
    <property type="component" value="Chromosome"/>
</dbReference>
<keyword evidence="1" id="KW-0807">Transducer</keyword>
<keyword evidence="3" id="KW-1185">Reference proteome</keyword>
<dbReference type="Pfam" id="PF00015">
    <property type="entry name" value="MCPsignal"/>
    <property type="match status" value="1"/>
</dbReference>
<dbReference type="OrthoDB" id="9763018at2"/>
<proteinExistence type="predicted"/>
<accession>V2QEP7</accession>
<dbReference type="AlphaFoldDB" id="V2QEP7"/>
<dbReference type="EMBL" id="CP097562">
    <property type="protein sequence ID" value="USF23386.1"/>
    <property type="molecule type" value="Genomic_DNA"/>
</dbReference>
<dbReference type="PROSITE" id="PS50111">
    <property type="entry name" value="CHEMOTAXIS_TRANSDUC_2"/>
    <property type="match status" value="1"/>
</dbReference>
<dbReference type="SMART" id="SM00283">
    <property type="entry name" value="MA"/>
    <property type="match status" value="1"/>
</dbReference>
<dbReference type="InterPro" id="IPR033462">
    <property type="entry name" value="Cache_3-Cache_2"/>
</dbReference>
<reference evidence="2" key="3">
    <citation type="submission" date="2022-06" db="EMBL/GenBank/DDBJ databases">
        <title>Resources to Facilitate Use of the Altered Schaedler Flora (ASF) Mouse Model to Study Microbiome Function.</title>
        <authorList>
            <person name="Proctor A."/>
            <person name="Parvinroo S."/>
            <person name="Richie T."/>
            <person name="Jia X."/>
            <person name="Lee S.T.M."/>
            <person name="Karp P.D."/>
            <person name="Paley S."/>
            <person name="Kostic A.D."/>
            <person name="Pierre J.F."/>
            <person name="Wannemuehler M.J."/>
            <person name="Phillips G.J."/>
        </authorList>
    </citation>
    <scope>NUCLEOTIDE SEQUENCE</scope>
    <source>
        <strain evidence="2">ASF457</strain>
    </source>
</reference>
<evidence type="ECO:0000313" key="3">
    <source>
        <dbReference type="Proteomes" id="UP000017429"/>
    </source>
</evidence>
<dbReference type="InterPro" id="IPR004089">
    <property type="entry name" value="MCPsignal_dom"/>
</dbReference>
<dbReference type="GO" id="GO:0007165">
    <property type="term" value="P:signal transduction"/>
    <property type="evidence" value="ECO:0007669"/>
    <property type="project" value="UniProtKB-KW"/>
</dbReference>
<evidence type="ECO:0000256" key="1">
    <source>
        <dbReference type="ARBA" id="ARBA00023224"/>
    </source>
</evidence>
<dbReference type="Gene3D" id="1.10.287.950">
    <property type="entry name" value="Methyl-accepting chemotaxis protein"/>
    <property type="match status" value="1"/>
</dbReference>
<dbReference type="Gene3D" id="1.20.120.1530">
    <property type="match status" value="1"/>
</dbReference>
<dbReference type="SUPFAM" id="SSF58104">
    <property type="entry name" value="Methyl-accepting chemotaxis protein (MCP) signaling domain"/>
    <property type="match status" value="1"/>
</dbReference>
<sequence>MFNIKSASISKKMIVINAPAILIIITALFIIISIYAAKSAENRAMLSILQAGYLVESSFDNILEQSKKNSENSMSVFKYFLESYYGSYTEFDIRGKAENGYPAYYLNDRLVTGETELLDRFSNTTNDVATIFAKDGQDFIRVTTSLKDADGKRAMYTKLDHNHPAYNLVLSGKTYLGKATLFGNDYLTFYEPVKDADNNVTGILFIGYNLKPAYEVLNKSVGNIKIGTNGYVIAFDKANDIFTIGSQSFTGSPNSLPFADKIKENNVFLYNYNNKKFIAKDIYNEDLGWNIIVSALEDDYIKDILLLRTIMFAGMIIFILVFFITVNLVIRMVVVVPLYKLTTSIFKFFDYINHKSESEVTIYKPSGKDEIMEISNAVNEQMKRLYANLKEDDNLIEESLKVSAQVKQGYLNVAINASTHNPALNRLKDNINETFSHLSSTMQSILFVVEKYSANDFRDSIDAGFLEGELLAFINGINLMGSRIREMLHTSMNTCENLMGASNELKSHVDTLQSSAEIQSTNLDKNIISLEHLNESMEQVNIRAKDVVEHSEAIRNIIDVIHDVADQTDLLALNAAIEAARAGEHGRGFAVVADEVRKLAERTQKNLQEISSNTNKLVEAINDMDSAIKAQTDEMQTMHTSVLELQQVTASTLNVAVSTKEVSDKVNKISTDIMNDASSKEF</sequence>
<dbReference type="KEGG" id="msch:N508_000444"/>
<dbReference type="SUPFAM" id="SSF103190">
    <property type="entry name" value="Sensory domain-like"/>
    <property type="match status" value="1"/>
</dbReference>
<evidence type="ECO:0000313" key="2">
    <source>
        <dbReference type="EMBL" id="USF23386.1"/>
    </source>
</evidence>
<gene>
    <name evidence="2" type="ORF">N508_000444</name>
</gene>
<reference evidence="2" key="2">
    <citation type="submission" date="2022-05" db="EMBL/GenBank/DDBJ databases">
        <authorList>
            <person name="Proctor A.L."/>
            <person name="Phillips G.J."/>
            <person name="Wannemuehler M.J."/>
        </authorList>
    </citation>
    <scope>NUCLEOTIDE SEQUENCE</scope>
    <source>
        <strain evidence="2">ASF457</strain>
    </source>
</reference>
<protein>
    <submittedName>
        <fullName evidence="2">Uncharacterized protein</fullName>
    </submittedName>
</protein>
<dbReference type="Gene3D" id="3.30.450.20">
    <property type="entry name" value="PAS domain"/>
    <property type="match status" value="1"/>
</dbReference>
<dbReference type="InterPro" id="IPR029151">
    <property type="entry name" value="Sensor-like_sf"/>
</dbReference>
<dbReference type="PANTHER" id="PTHR32089">
    <property type="entry name" value="METHYL-ACCEPTING CHEMOTAXIS PROTEIN MCPB"/>
    <property type="match status" value="1"/>
</dbReference>
<dbReference type="eggNOG" id="COG0840">
    <property type="taxonomic scope" value="Bacteria"/>
</dbReference>
<dbReference type="GO" id="GO:0016020">
    <property type="term" value="C:membrane"/>
    <property type="evidence" value="ECO:0007669"/>
    <property type="project" value="InterPro"/>
</dbReference>